<dbReference type="KEGG" id="thes:FHQ07_00375"/>
<evidence type="ECO:0000313" key="3">
    <source>
        <dbReference type="EMBL" id="QDA55883.1"/>
    </source>
</evidence>
<feature type="signal peptide" evidence="2">
    <location>
        <begin position="1"/>
        <end position="24"/>
    </location>
</feature>
<dbReference type="AlphaFoldDB" id="A0A5B7ZMX4"/>
<evidence type="ECO:0000313" key="4">
    <source>
        <dbReference type="Proteomes" id="UP000308149"/>
    </source>
</evidence>
<dbReference type="RefSeq" id="WP_139714772.1">
    <property type="nucleotide sequence ID" value="NZ_CP040871.1"/>
</dbReference>
<keyword evidence="2" id="KW-0732">Signal</keyword>
<reference evidence="3 4" key="1">
    <citation type="submission" date="2019-06" db="EMBL/GenBank/DDBJ databases">
        <title>Thermomonas aquatica sp. nov., isolated from an industrial wastewater treatment plant.</title>
        <authorList>
            <person name="Jeon J.H."/>
            <person name="Park D.-S."/>
        </authorList>
    </citation>
    <scope>NUCLEOTIDE SEQUENCE [LARGE SCALE GENOMIC DNA]</scope>
    <source>
        <strain evidence="3 4">SY21</strain>
    </source>
</reference>
<dbReference type="EMBL" id="CP040871">
    <property type="protein sequence ID" value="QDA55883.1"/>
    <property type="molecule type" value="Genomic_DNA"/>
</dbReference>
<name>A0A5B7ZMX4_9GAMM</name>
<dbReference type="OrthoDB" id="134282at2"/>
<evidence type="ECO:0000256" key="1">
    <source>
        <dbReference type="SAM" id="MobiDB-lite"/>
    </source>
</evidence>
<feature type="chain" id="PRO_5022818677" evidence="2">
    <location>
        <begin position="25"/>
        <end position="921"/>
    </location>
</feature>
<protein>
    <submittedName>
        <fullName evidence="3">Uncharacterized protein</fullName>
    </submittedName>
</protein>
<sequence length="921" mass="95441">MKHIRCRKAAVLMMGIAGVGLAQAQEAPIGAPQDWSSRAVITAKPMTPDELDRAGRSADIPRLYRDPRYVASVLRRIENETPRVAALAKTTSPAQTGRTRDRTRPQPGGGQGGQPNGNSETVLRDWSNVLGGGADGQGGRAAPGIFPAKYNLDIFAPPSCSGDFVVYTTNAAGASQSGTAQEQWSGSFSNNPTNGQTVTIGLAGSRRVQLTASTSSNTGLNFQIGADATATATNLRNAITRWEGQTGFRAAGAGTTVTLISNTAGDINNSSIASTLSNITLTRTYSGTASAGQPTVLAFNQLYNTTCNAGRTNTNAPNVMWAYNTGTGYITETSPVLSYLDGGKQVAFVQRNGNTLQLVLLKPGSGSGTAANPASPTLVSNAAYRGCSDAGGCYTTISFSTAAGANNVTTTTVPTYSSPFVDYVGDILWVGDGNGILHKFADVFQGANPREITSGGFPKAVELGMKLSSPVFDYNGRVFVGTQSGTGTVGGKLHRILASNGTTEATSGKLARDGTTGLRESPIIDLRTGSVYAFTFNDNTSNFTDANRCDAFNNEIDGCRAVFRFDRLFAANNTGTRQWLGRGNGLTRALYAGGFDDAYYNGDGTTGNMYITGGLPDNTFYATLWKVPITTNGELGSSIIGPTFGVRDRYIDGDAGTGLNGSIDNLQNLSPVTVIKNPHTGFEYLYASTASWGNAAGCGNGTYAGGACLYMYRLNQQVTVVGSSETWTLRIAAGTYTGQWWNPTYQGMPSPGAGSINLEGTVLTAGTHFSTSGNRSADRTALVNAIDALTGYNAVATGGCDTGFNPGAACDILITRVAQGNVTPDTVTASLTNVSQTGNVDGATGGTYMQDITWDTSVTPTAALAVTAGNGAAPATQVPGGTGGIVVDNVRPDTETGTSQVYFTQGGVTGNAVQASQSGLQ</sequence>
<evidence type="ECO:0000256" key="2">
    <source>
        <dbReference type="SAM" id="SignalP"/>
    </source>
</evidence>
<accession>A0A5B7ZMX4</accession>
<keyword evidence="4" id="KW-1185">Reference proteome</keyword>
<proteinExistence type="predicted"/>
<organism evidence="3 4">
    <name type="scientific">Thermomonas aquatica</name>
    <dbReference type="NCBI Taxonomy" id="2202149"/>
    <lineage>
        <taxon>Bacteria</taxon>
        <taxon>Pseudomonadati</taxon>
        <taxon>Pseudomonadota</taxon>
        <taxon>Gammaproteobacteria</taxon>
        <taxon>Lysobacterales</taxon>
        <taxon>Lysobacteraceae</taxon>
        <taxon>Thermomonas</taxon>
    </lineage>
</organism>
<gene>
    <name evidence="3" type="ORF">FHQ07_00375</name>
</gene>
<dbReference type="Proteomes" id="UP000308149">
    <property type="component" value="Chromosome"/>
</dbReference>
<feature type="region of interest" description="Disordered" evidence="1">
    <location>
        <begin position="84"/>
        <end position="123"/>
    </location>
</feature>